<gene>
    <name evidence="2" type="ORF">HP1_135</name>
</gene>
<keyword evidence="3" id="KW-1185">Reference proteome</keyword>
<sequence length="336" mass="36331">MDAGQLNEFIISSKNGDKALIDSLLKEVAAVMSGKDNAESAREMLQNKELVQTISDTGHINELLKLCADDDNALKDLMNNMRPRDMGNALQTGDAETLNKMLENNPEKVKDGIAFLAEQKPAVFEAAAKNIYNNKESSPVLKDLFFDKMSAKQVDAFTGVTSGLIDDIKDGIIDTTNPSQELNKALADPKIAKSVADQLAKAMTQAVKEGKATGKEITDSYRQFQEAAKNAKPPLDTYELDKYLAQELKSSKSPELKELASTVQSETPPAGKTSKPKSEFWSEIGDRWKSRAAGWKNLGTEFVKNILKGDIANAAGNLFGMVGAIAVDTVGGVARG</sequence>
<dbReference type="AlphaFoldDB" id="A0A388T8V3"/>
<proteinExistence type="predicted"/>
<comment type="caution">
    <text evidence="2">The sequence shown here is derived from an EMBL/GenBank/DDBJ whole genome shotgun (WGS) entry which is preliminary data.</text>
</comment>
<dbReference type="EMBL" id="BGZM01000022">
    <property type="protein sequence ID" value="GBR72477.1"/>
    <property type="molecule type" value="Genomic_DNA"/>
</dbReference>
<reference evidence="2 3" key="1">
    <citation type="journal article" date="2019" name="ISME J.">
        <title>Genome analyses of uncultured TG2/ZB3 bacteria in 'Margulisbacteria' specifically attached to ectosymbiotic spirochetes of protists in the termite gut.</title>
        <authorList>
            <person name="Utami Y.D."/>
            <person name="Kuwahara H."/>
            <person name="Igai K."/>
            <person name="Murakami T."/>
            <person name="Sugaya K."/>
            <person name="Morikawa T."/>
            <person name="Nagura Y."/>
            <person name="Yuki M."/>
            <person name="Deevong P."/>
            <person name="Inoue T."/>
            <person name="Kihara K."/>
            <person name="Lo N."/>
            <person name="Yamada A."/>
            <person name="Ohkuma M."/>
            <person name="Hongoh Y."/>
        </authorList>
    </citation>
    <scope>NUCLEOTIDE SEQUENCE [LARGE SCALE GENOMIC DNA]</scope>
    <source>
        <strain evidence="2">HsPyr-01</strain>
    </source>
</reference>
<dbReference type="Proteomes" id="UP000276170">
    <property type="component" value="Unassembled WGS sequence"/>
</dbReference>
<organism evidence="2 3">
    <name type="scientific">Candidatus Termititenax spirochaetophilus</name>
    <dbReference type="NCBI Taxonomy" id="2218522"/>
    <lineage>
        <taxon>Bacteria</taxon>
        <taxon>Bacillati</taxon>
        <taxon>Candidatus Margulisiibacteriota</taxon>
        <taxon>Candidatus Termititenacia</taxon>
        <taxon>Candidatus Termititenacales</taxon>
        <taxon>Candidatus Termititenacaceae</taxon>
        <taxon>Candidatus Termititenax</taxon>
    </lineage>
</organism>
<accession>A0A388T8V3</accession>
<protein>
    <submittedName>
        <fullName evidence="2">Uncharacterized protein</fullName>
    </submittedName>
</protein>
<feature type="non-terminal residue" evidence="2">
    <location>
        <position position="336"/>
    </location>
</feature>
<evidence type="ECO:0000313" key="2">
    <source>
        <dbReference type="EMBL" id="GBR72477.1"/>
    </source>
</evidence>
<feature type="region of interest" description="Disordered" evidence="1">
    <location>
        <begin position="259"/>
        <end position="279"/>
    </location>
</feature>
<evidence type="ECO:0000313" key="3">
    <source>
        <dbReference type="Proteomes" id="UP000276170"/>
    </source>
</evidence>
<name>A0A388T8V3_9BACT</name>
<evidence type="ECO:0000256" key="1">
    <source>
        <dbReference type="SAM" id="MobiDB-lite"/>
    </source>
</evidence>